<comment type="caution">
    <text evidence="1">The sequence shown here is derived from an EMBL/GenBank/DDBJ whole genome shotgun (WGS) entry which is preliminary data.</text>
</comment>
<reference evidence="1 2" key="1">
    <citation type="submission" date="2022-09" db="EMBL/GenBank/DDBJ databases">
        <title>Enrichment on poylsaccharides allowed isolation of novel metabolic and taxonomic groups of Haloarchaea.</title>
        <authorList>
            <person name="Sorokin D.Y."/>
            <person name="Elcheninov A.G."/>
            <person name="Khizhniak T.V."/>
            <person name="Kolganova T.V."/>
            <person name="Kublanov I.V."/>
        </authorList>
    </citation>
    <scope>NUCLEOTIDE SEQUENCE [LARGE SCALE GENOMIC DNA]</scope>
    <source>
        <strain evidence="1 2">AArc-m2/3/4</strain>
    </source>
</reference>
<organism evidence="1 2">
    <name type="scientific">Natronoglomus mannanivorans</name>
    <dbReference type="NCBI Taxonomy" id="2979990"/>
    <lineage>
        <taxon>Archaea</taxon>
        <taxon>Methanobacteriati</taxon>
        <taxon>Methanobacteriota</taxon>
        <taxon>Stenosarchaea group</taxon>
        <taxon>Halobacteria</taxon>
        <taxon>Halobacteriales</taxon>
        <taxon>Natrialbaceae</taxon>
        <taxon>Natronoglomus</taxon>
    </lineage>
</organism>
<evidence type="ECO:0000313" key="1">
    <source>
        <dbReference type="EMBL" id="MCU4973112.1"/>
    </source>
</evidence>
<keyword evidence="2" id="KW-1185">Reference proteome</keyword>
<name>A0ABT2QDW5_9EURY</name>
<evidence type="ECO:0000313" key="2">
    <source>
        <dbReference type="Proteomes" id="UP001320972"/>
    </source>
</evidence>
<protein>
    <submittedName>
        <fullName evidence="1">Uncharacterized protein</fullName>
    </submittedName>
</protein>
<proteinExistence type="predicted"/>
<gene>
    <name evidence="1" type="ORF">OB955_10195</name>
</gene>
<sequence>MILTVTVTVAVDANAVAANTSLELGSLLRFHPELLPSITVTNANV</sequence>
<dbReference type="Proteomes" id="UP001320972">
    <property type="component" value="Unassembled WGS sequence"/>
</dbReference>
<dbReference type="EMBL" id="JAOPKB010000004">
    <property type="protein sequence ID" value="MCU4973112.1"/>
    <property type="molecule type" value="Genomic_DNA"/>
</dbReference>
<dbReference type="RefSeq" id="WP_338007764.1">
    <property type="nucleotide sequence ID" value="NZ_JAOPKB010000004.1"/>
</dbReference>
<accession>A0ABT2QDW5</accession>